<keyword evidence="3" id="KW-0813">Transport</keyword>
<evidence type="ECO:0000313" key="14">
    <source>
        <dbReference type="EMBL" id="RCX31165.1"/>
    </source>
</evidence>
<dbReference type="RefSeq" id="WP_114279351.1">
    <property type="nucleotide sequence ID" value="NZ_QPJY01000003.1"/>
</dbReference>
<keyword evidence="4" id="KW-1003">Cell membrane</keyword>
<name>A0A369CDF5_9GAMM</name>
<evidence type="ECO:0000256" key="5">
    <source>
        <dbReference type="ARBA" id="ARBA00022617"/>
    </source>
</evidence>
<evidence type="ECO:0000256" key="7">
    <source>
        <dbReference type="ARBA" id="ARBA00022723"/>
    </source>
</evidence>
<gene>
    <name evidence="14" type="ORF">DFQ59_103129</name>
</gene>
<evidence type="ECO:0000259" key="13">
    <source>
        <dbReference type="Pfam" id="PF01292"/>
    </source>
</evidence>
<dbReference type="PANTHER" id="PTHR30485:SF0">
    <property type="entry name" value="NI_FE-HYDROGENASE 1 B-TYPE CYTOCHROME SUBUNIT-RELATED"/>
    <property type="match status" value="1"/>
</dbReference>
<dbReference type="InterPro" id="IPR000516">
    <property type="entry name" value="Ni-dep_Hydgase_cyt-B"/>
</dbReference>
<comment type="similarity">
    <text evidence="2">Belongs to the HupC/HyaC/HydC family.</text>
</comment>
<evidence type="ECO:0000256" key="1">
    <source>
        <dbReference type="ARBA" id="ARBA00004651"/>
    </source>
</evidence>
<evidence type="ECO:0000313" key="15">
    <source>
        <dbReference type="Proteomes" id="UP000252707"/>
    </source>
</evidence>
<comment type="caution">
    <text evidence="14">The sequence shown here is derived from an EMBL/GenBank/DDBJ whole genome shotgun (WGS) entry which is preliminary data.</text>
</comment>
<reference evidence="14 15" key="1">
    <citation type="submission" date="2018-07" db="EMBL/GenBank/DDBJ databases">
        <title>Genomic Encyclopedia of Type Strains, Phase IV (KMG-IV): sequencing the most valuable type-strain genomes for metagenomic binning, comparative biology and taxonomic classification.</title>
        <authorList>
            <person name="Goeker M."/>
        </authorList>
    </citation>
    <scope>NUCLEOTIDE SEQUENCE [LARGE SCALE GENOMIC DNA]</scope>
    <source>
        <strain evidence="14 15">DSM 26407</strain>
    </source>
</reference>
<dbReference type="Gene3D" id="1.20.950.20">
    <property type="entry name" value="Transmembrane di-heme cytochromes, Chain C"/>
    <property type="match status" value="1"/>
</dbReference>
<keyword evidence="15" id="KW-1185">Reference proteome</keyword>
<dbReference type="GO" id="GO:0005506">
    <property type="term" value="F:iron ion binding"/>
    <property type="evidence" value="ECO:0007669"/>
    <property type="project" value="InterPro"/>
</dbReference>
<dbReference type="AlphaFoldDB" id="A0A369CDF5"/>
<feature type="transmembrane region" description="Helical" evidence="12">
    <location>
        <begin position="47"/>
        <end position="69"/>
    </location>
</feature>
<dbReference type="GO" id="GO:0022904">
    <property type="term" value="P:respiratory electron transport chain"/>
    <property type="evidence" value="ECO:0007669"/>
    <property type="project" value="InterPro"/>
</dbReference>
<feature type="transmembrane region" description="Helical" evidence="12">
    <location>
        <begin position="152"/>
        <end position="177"/>
    </location>
</feature>
<feature type="transmembrane region" description="Helical" evidence="12">
    <location>
        <begin position="117"/>
        <end position="140"/>
    </location>
</feature>
<feature type="domain" description="Cytochrome b561 bacterial/Ni-hydrogenase" evidence="13">
    <location>
        <begin position="9"/>
        <end position="194"/>
    </location>
</feature>
<comment type="subcellular location">
    <subcellularLocation>
        <location evidence="1">Cell membrane</location>
        <topology evidence="1">Multi-pass membrane protein</topology>
    </subcellularLocation>
</comment>
<keyword evidence="7" id="KW-0479">Metal-binding</keyword>
<dbReference type="InterPro" id="IPR051542">
    <property type="entry name" value="Hydrogenase_cytochrome"/>
</dbReference>
<dbReference type="Pfam" id="PF01292">
    <property type="entry name" value="Ni_hydr_CYTB"/>
    <property type="match status" value="1"/>
</dbReference>
<keyword evidence="6 12" id="KW-0812">Transmembrane</keyword>
<evidence type="ECO:0000256" key="11">
    <source>
        <dbReference type="ARBA" id="ARBA00023136"/>
    </source>
</evidence>
<dbReference type="PANTHER" id="PTHR30485">
    <property type="entry name" value="NI/FE-HYDROGENASE 1 B-TYPE CYTOCHROME SUBUNIT"/>
    <property type="match status" value="1"/>
</dbReference>
<proteinExistence type="inferred from homology"/>
<dbReference type="OrthoDB" id="1117555at2"/>
<keyword evidence="8" id="KW-0249">Electron transport</keyword>
<keyword evidence="10" id="KW-0408">Iron</keyword>
<dbReference type="Proteomes" id="UP000252707">
    <property type="component" value="Unassembled WGS sequence"/>
</dbReference>
<keyword evidence="5" id="KW-0349">Heme</keyword>
<dbReference type="SUPFAM" id="SSF81342">
    <property type="entry name" value="Transmembrane di-heme cytochromes"/>
    <property type="match status" value="1"/>
</dbReference>
<evidence type="ECO:0000256" key="2">
    <source>
        <dbReference type="ARBA" id="ARBA00008622"/>
    </source>
</evidence>
<dbReference type="PRINTS" id="PR00161">
    <property type="entry name" value="NIHGNASECYTB"/>
</dbReference>
<dbReference type="GO" id="GO:0020037">
    <property type="term" value="F:heme binding"/>
    <property type="evidence" value="ECO:0007669"/>
    <property type="project" value="TreeGrafter"/>
</dbReference>
<evidence type="ECO:0000256" key="4">
    <source>
        <dbReference type="ARBA" id="ARBA00022475"/>
    </source>
</evidence>
<accession>A0A369CDF5</accession>
<dbReference type="InterPro" id="IPR011577">
    <property type="entry name" value="Cyt_b561_bac/Ni-Hgenase"/>
</dbReference>
<dbReference type="GO" id="GO:0005886">
    <property type="term" value="C:plasma membrane"/>
    <property type="evidence" value="ECO:0007669"/>
    <property type="project" value="UniProtKB-SubCell"/>
</dbReference>
<dbReference type="EMBL" id="QPJY01000003">
    <property type="protein sequence ID" value="RCX31165.1"/>
    <property type="molecule type" value="Genomic_DNA"/>
</dbReference>
<keyword evidence="9 12" id="KW-1133">Transmembrane helix</keyword>
<evidence type="ECO:0000256" key="8">
    <source>
        <dbReference type="ARBA" id="ARBA00022982"/>
    </source>
</evidence>
<sequence length="221" mass="24822">MITRAVRIFSRFERFWHWSQMALIATLAFTGFAIHGLHGLVAFDTAVYLHTGAALGLVVLWLFAIFWHLTTGTWRHYLPTTKGIWRIARYYAWGNLRGEPHPYRKAWRRKHNPLQALAYLALKLFLFPLIWVTGIAYLTYDLWAATGGGNGALTLVAVLHTAAAFAIVLFVMLHVYLLTVGGHFLGHVAPMVTGFEEVELTPVEAAYLEESEGGAIRREGG</sequence>
<dbReference type="GO" id="GO:0009055">
    <property type="term" value="F:electron transfer activity"/>
    <property type="evidence" value="ECO:0007669"/>
    <property type="project" value="InterPro"/>
</dbReference>
<evidence type="ECO:0000256" key="6">
    <source>
        <dbReference type="ARBA" id="ARBA00022692"/>
    </source>
</evidence>
<evidence type="ECO:0000256" key="12">
    <source>
        <dbReference type="SAM" id="Phobius"/>
    </source>
</evidence>
<protein>
    <submittedName>
        <fullName evidence="14">Thiosulfate reductase cytochrome b subunit</fullName>
    </submittedName>
</protein>
<keyword evidence="11 12" id="KW-0472">Membrane</keyword>
<feature type="transmembrane region" description="Helical" evidence="12">
    <location>
        <begin position="21"/>
        <end position="41"/>
    </location>
</feature>
<dbReference type="InterPro" id="IPR016174">
    <property type="entry name" value="Di-haem_cyt_TM"/>
</dbReference>
<evidence type="ECO:0000256" key="3">
    <source>
        <dbReference type="ARBA" id="ARBA00022448"/>
    </source>
</evidence>
<evidence type="ECO:0000256" key="9">
    <source>
        <dbReference type="ARBA" id="ARBA00022989"/>
    </source>
</evidence>
<organism evidence="14 15">
    <name type="scientific">Thioalbus denitrificans</name>
    <dbReference type="NCBI Taxonomy" id="547122"/>
    <lineage>
        <taxon>Bacteria</taxon>
        <taxon>Pseudomonadati</taxon>
        <taxon>Pseudomonadota</taxon>
        <taxon>Gammaproteobacteria</taxon>
        <taxon>Chromatiales</taxon>
        <taxon>Ectothiorhodospiraceae</taxon>
        <taxon>Thioalbus</taxon>
    </lineage>
</organism>
<evidence type="ECO:0000256" key="10">
    <source>
        <dbReference type="ARBA" id="ARBA00023004"/>
    </source>
</evidence>